<dbReference type="InterPro" id="IPR021765">
    <property type="entry name" value="UstYa-like"/>
</dbReference>
<sequence>MAHYGRLDSGVPDPDGRGYLGTLNVYHELHCLKRLHQYTYTDYYFRDLTHELNRLHNEDCIDFLRRSSMCHVGRSDADAATSYHSDKRGEEEPVYRRSNDNAATA</sequence>
<dbReference type="Pfam" id="PF11807">
    <property type="entry name" value="UstYa"/>
    <property type="match status" value="1"/>
</dbReference>
<dbReference type="Proteomes" id="UP001397290">
    <property type="component" value="Unassembled WGS sequence"/>
</dbReference>
<comment type="pathway">
    <text evidence="1">Mycotoxin biosynthesis.</text>
</comment>
<accession>A0AAW0S8E4</accession>
<evidence type="ECO:0000313" key="4">
    <source>
        <dbReference type="EMBL" id="KAK8150887.1"/>
    </source>
</evidence>
<organism evidence="4 5">
    <name type="scientific">Beauveria asiatica</name>
    <dbReference type="NCBI Taxonomy" id="1069075"/>
    <lineage>
        <taxon>Eukaryota</taxon>
        <taxon>Fungi</taxon>
        <taxon>Dikarya</taxon>
        <taxon>Ascomycota</taxon>
        <taxon>Pezizomycotina</taxon>
        <taxon>Sordariomycetes</taxon>
        <taxon>Hypocreomycetidae</taxon>
        <taxon>Hypocreales</taxon>
        <taxon>Cordycipitaceae</taxon>
        <taxon>Beauveria</taxon>
    </lineage>
</organism>
<gene>
    <name evidence="4" type="ORF">G3M48_004564</name>
</gene>
<dbReference type="PANTHER" id="PTHR33365:SF4">
    <property type="entry name" value="CYCLOCHLOROTINE BIOSYNTHESIS PROTEIN O"/>
    <property type="match status" value="1"/>
</dbReference>
<name>A0AAW0S8E4_9HYPO</name>
<evidence type="ECO:0000256" key="2">
    <source>
        <dbReference type="ARBA" id="ARBA00035112"/>
    </source>
</evidence>
<dbReference type="GO" id="GO:0043386">
    <property type="term" value="P:mycotoxin biosynthetic process"/>
    <property type="evidence" value="ECO:0007669"/>
    <property type="project" value="InterPro"/>
</dbReference>
<dbReference type="PANTHER" id="PTHR33365">
    <property type="entry name" value="YALI0B05434P"/>
    <property type="match status" value="1"/>
</dbReference>
<evidence type="ECO:0000313" key="5">
    <source>
        <dbReference type="Proteomes" id="UP001397290"/>
    </source>
</evidence>
<dbReference type="EMBL" id="JAAHCF010000003">
    <property type="protein sequence ID" value="KAK8150887.1"/>
    <property type="molecule type" value="Genomic_DNA"/>
</dbReference>
<reference evidence="4 5" key="1">
    <citation type="submission" date="2020-02" db="EMBL/GenBank/DDBJ databases">
        <title>Comparative genomics of the hypocrealean fungal genus Beauvera.</title>
        <authorList>
            <person name="Showalter D.N."/>
            <person name="Bushley K.E."/>
            <person name="Rehner S.A."/>
        </authorList>
    </citation>
    <scope>NUCLEOTIDE SEQUENCE [LARGE SCALE GENOMIC DNA]</scope>
    <source>
        <strain evidence="4 5">ARSEF4384</strain>
    </source>
</reference>
<dbReference type="AlphaFoldDB" id="A0AAW0S8E4"/>
<protein>
    <submittedName>
        <fullName evidence="4">Uncharacterized protein</fullName>
    </submittedName>
</protein>
<proteinExistence type="inferred from homology"/>
<comment type="similarity">
    <text evidence="2">Belongs to the ustYa family.</text>
</comment>
<feature type="region of interest" description="Disordered" evidence="3">
    <location>
        <begin position="76"/>
        <end position="105"/>
    </location>
</feature>
<evidence type="ECO:0000256" key="1">
    <source>
        <dbReference type="ARBA" id="ARBA00004685"/>
    </source>
</evidence>
<keyword evidence="5" id="KW-1185">Reference proteome</keyword>
<feature type="compositionally biased region" description="Basic and acidic residues" evidence="3">
    <location>
        <begin position="84"/>
        <end position="99"/>
    </location>
</feature>
<evidence type="ECO:0000256" key="3">
    <source>
        <dbReference type="SAM" id="MobiDB-lite"/>
    </source>
</evidence>
<comment type="caution">
    <text evidence="4">The sequence shown here is derived from an EMBL/GenBank/DDBJ whole genome shotgun (WGS) entry which is preliminary data.</text>
</comment>